<reference evidence="1" key="1">
    <citation type="submission" date="2017-07" db="EMBL/GenBank/DDBJ databases">
        <title>Taro Niue Genome Assembly and Annotation.</title>
        <authorList>
            <person name="Atibalentja N."/>
            <person name="Keating K."/>
            <person name="Fields C.J."/>
        </authorList>
    </citation>
    <scope>NUCLEOTIDE SEQUENCE</scope>
    <source>
        <strain evidence="1">Niue_2</strain>
        <tissue evidence="1">Leaf</tissue>
    </source>
</reference>
<evidence type="ECO:0000313" key="2">
    <source>
        <dbReference type="Proteomes" id="UP000652761"/>
    </source>
</evidence>
<accession>A0A843WHW8</accession>
<gene>
    <name evidence="1" type="ORF">Taro_035199</name>
</gene>
<dbReference type="Proteomes" id="UP000652761">
    <property type="component" value="Unassembled WGS sequence"/>
</dbReference>
<protein>
    <submittedName>
        <fullName evidence="1">Uncharacterized protein</fullName>
    </submittedName>
</protein>
<comment type="caution">
    <text evidence="1">The sequence shown here is derived from an EMBL/GenBank/DDBJ whole genome shotgun (WGS) entry which is preliminary data.</text>
</comment>
<dbReference type="EMBL" id="NMUH01002853">
    <property type="protein sequence ID" value="MQM02430.1"/>
    <property type="molecule type" value="Genomic_DNA"/>
</dbReference>
<organism evidence="1 2">
    <name type="scientific">Colocasia esculenta</name>
    <name type="common">Wild taro</name>
    <name type="synonym">Arum esculentum</name>
    <dbReference type="NCBI Taxonomy" id="4460"/>
    <lineage>
        <taxon>Eukaryota</taxon>
        <taxon>Viridiplantae</taxon>
        <taxon>Streptophyta</taxon>
        <taxon>Embryophyta</taxon>
        <taxon>Tracheophyta</taxon>
        <taxon>Spermatophyta</taxon>
        <taxon>Magnoliopsida</taxon>
        <taxon>Liliopsida</taxon>
        <taxon>Araceae</taxon>
        <taxon>Aroideae</taxon>
        <taxon>Colocasieae</taxon>
        <taxon>Colocasia</taxon>
    </lineage>
</organism>
<name>A0A843WHW8_COLES</name>
<sequence length="126" mass="14158">MDPTLCPVWITVARKSRRPKMKKPLQKHRAVLRCYCCNWSLLPYHWGYLWLNRCCLRGRWWLLLYCHLCELLTSCRYCQGPWNIALHHCSMTAGGTGAETTAAATAAAVAHPAAMECPAVTGPQAA</sequence>
<keyword evidence="2" id="KW-1185">Reference proteome</keyword>
<evidence type="ECO:0000313" key="1">
    <source>
        <dbReference type="EMBL" id="MQM02430.1"/>
    </source>
</evidence>
<dbReference type="AlphaFoldDB" id="A0A843WHW8"/>
<proteinExistence type="predicted"/>